<gene>
    <name evidence="2" type="ORF">C8E01_110115</name>
</gene>
<feature type="transmembrane region" description="Helical" evidence="1">
    <location>
        <begin position="393"/>
        <end position="416"/>
    </location>
</feature>
<dbReference type="RefSeq" id="WP_133242776.1">
    <property type="nucleotide sequence ID" value="NZ_QEKI01000010.1"/>
</dbReference>
<sequence length="909" mass="102533">MYRQVAQHLNIRYGEVKLVRSLFLIQFLLGAAVAFLSTASLALFLTGYAIQMLPVVYVLAGACLLLINYTYTRLEARHTPGRLLQRVILFSMLSVLACWLVMALLSFSWLVLVLVIWSLVIYMLVSESFWGMVALMFNVREGKRLAAVIGAGDLPAKMLGYLSVTALVPFIGVVNLLWVSVGCFMAAYFLFHTYRRRAGAGIEEAAPDQAAVVHHKGSKSFVRQYFHNTLILSIGIWALIGYAIFFIIDYTFLAEIKLEMTSSTQLATFISVFFAAGRLLAILFKLVFSSKVIARLGLANALLVAPALLFLVNAFILTTGEGLPSYLYVFGTMVLLTEVLRSTLQDPVAFILFQPLAPHSRLKGHAVKWYMLPVGLLVVGAGLSLYLQRYGTLTITTVAEILVVLLIFWAGSTYLIRKAYLRALTKALQKGYFTGTELFLNDALVRKLLVQKTKSLKPLEVIHSLNLLERSGYPGIYQLLLRQLKSDFLEVKEYVISRIMANRMSGALPLLREQLGPLTNPALRPILIKALCYLENSNGTLHDMQHLGPECRKEAMVGFLSRFGEVNPAIERELEDMAVGSVEEKLLALDIISEVQKRGYEHLVELLLQDESPEVYNRAILVAGKLKYFALFKAAVEVAEKRKAYRTLQKALTFFGDDAYREEFVQPGDLSESLVNVLIKAAGKTQEKYATLFLEAALKRYPDKTDLIVEALWEKKAIPGSQTKQLLEAWFARKIDQNLLKRSYYLQLIPDPSARLLQQALCSEINQDLQSILKGLSLVYHRKRIERVIELYKLGYDHMFSNAVEMLELLIPQKYFSSLDTLIEFAQEADHPQVYREKAGQLTTSDIIQEILLDNVARCNSWTRSVACYLIPRLQKGGFPIQILDKRNGNEDYLFRETRSYVLSILPQA</sequence>
<dbReference type="EMBL" id="QEKI01000010">
    <property type="protein sequence ID" value="PVY39726.1"/>
    <property type="molecule type" value="Genomic_DNA"/>
</dbReference>
<dbReference type="OrthoDB" id="9810708at2"/>
<keyword evidence="1" id="KW-0812">Transmembrane</keyword>
<keyword evidence="1" id="KW-1133">Transmembrane helix</keyword>
<feature type="transmembrane region" description="Helical" evidence="1">
    <location>
        <begin position="51"/>
        <end position="71"/>
    </location>
</feature>
<feature type="transmembrane region" description="Helical" evidence="1">
    <location>
        <begin position="225"/>
        <end position="248"/>
    </location>
</feature>
<feature type="transmembrane region" description="Helical" evidence="1">
    <location>
        <begin position="300"/>
        <end position="320"/>
    </location>
</feature>
<reference evidence="2 3" key="1">
    <citation type="submission" date="2018-04" db="EMBL/GenBank/DDBJ databases">
        <title>Genomic Encyclopedia of Type Strains, Phase IV (KMG-IV): sequencing the most valuable type-strain genomes for metagenomic binning, comparative biology and taxonomic classification.</title>
        <authorList>
            <person name="Goeker M."/>
        </authorList>
    </citation>
    <scope>NUCLEOTIDE SEQUENCE [LARGE SCALE GENOMIC DNA]</scope>
    <source>
        <strain evidence="2 3">DSM 100231</strain>
    </source>
</reference>
<proteinExistence type="predicted"/>
<feature type="transmembrane region" description="Helical" evidence="1">
    <location>
        <begin position="108"/>
        <end position="125"/>
    </location>
</feature>
<feature type="transmembrane region" description="Helical" evidence="1">
    <location>
        <begin position="170"/>
        <end position="191"/>
    </location>
</feature>
<keyword evidence="1" id="KW-0472">Membrane</keyword>
<evidence type="ECO:0000313" key="2">
    <source>
        <dbReference type="EMBL" id="PVY39726.1"/>
    </source>
</evidence>
<feature type="transmembrane region" description="Helical" evidence="1">
    <location>
        <begin position="369"/>
        <end position="387"/>
    </location>
</feature>
<feature type="transmembrane region" description="Helical" evidence="1">
    <location>
        <begin position="21"/>
        <end position="45"/>
    </location>
</feature>
<feature type="transmembrane region" description="Helical" evidence="1">
    <location>
        <begin position="268"/>
        <end position="288"/>
    </location>
</feature>
<feature type="transmembrane region" description="Helical" evidence="1">
    <location>
        <begin position="83"/>
        <end position="102"/>
    </location>
</feature>
<protein>
    <submittedName>
        <fullName evidence="2">ATP/ADP translocase</fullName>
    </submittedName>
</protein>
<evidence type="ECO:0000256" key="1">
    <source>
        <dbReference type="SAM" id="Phobius"/>
    </source>
</evidence>
<dbReference type="SUPFAM" id="SSF48371">
    <property type="entry name" value="ARM repeat"/>
    <property type="match status" value="1"/>
</dbReference>
<organism evidence="2 3">
    <name type="scientific">Pontibacter virosus</name>
    <dbReference type="NCBI Taxonomy" id="1765052"/>
    <lineage>
        <taxon>Bacteria</taxon>
        <taxon>Pseudomonadati</taxon>
        <taxon>Bacteroidota</taxon>
        <taxon>Cytophagia</taxon>
        <taxon>Cytophagales</taxon>
        <taxon>Hymenobacteraceae</taxon>
        <taxon>Pontibacter</taxon>
    </lineage>
</organism>
<comment type="caution">
    <text evidence="2">The sequence shown here is derived from an EMBL/GenBank/DDBJ whole genome shotgun (WGS) entry which is preliminary data.</text>
</comment>
<keyword evidence="3" id="KW-1185">Reference proteome</keyword>
<feature type="transmembrane region" description="Helical" evidence="1">
    <location>
        <begin position="145"/>
        <end position="164"/>
    </location>
</feature>
<dbReference type="InterPro" id="IPR016024">
    <property type="entry name" value="ARM-type_fold"/>
</dbReference>
<dbReference type="AlphaFoldDB" id="A0A2U1ATH3"/>
<dbReference type="Proteomes" id="UP000245466">
    <property type="component" value="Unassembled WGS sequence"/>
</dbReference>
<name>A0A2U1ATH3_9BACT</name>
<evidence type="ECO:0000313" key="3">
    <source>
        <dbReference type="Proteomes" id="UP000245466"/>
    </source>
</evidence>
<accession>A0A2U1ATH3</accession>